<dbReference type="AlphaFoldDB" id="D2B1C2"/>
<reference evidence="1 2" key="1">
    <citation type="journal article" date="2010" name="Stand. Genomic Sci.">
        <title>Complete genome sequence of Streptosporangium roseum type strain (NI 9100).</title>
        <authorList>
            <person name="Nolan M."/>
            <person name="Sikorski J."/>
            <person name="Jando M."/>
            <person name="Lucas S."/>
            <person name="Lapidus A."/>
            <person name="Glavina Del Rio T."/>
            <person name="Chen F."/>
            <person name="Tice H."/>
            <person name="Pitluck S."/>
            <person name="Cheng J.F."/>
            <person name="Chertkov O."/>
            <person name="Sims D."/>
            <person name="Meincke L."/>
            <person name="Brettin T."/>
            <person name="Han C."/>
            <person name="Detter J.C."/>
            <person name="Bruce D."/>
            <person name="Goodwin L."/>
            <person name="Land M."/>
            <person name="Hauser L."/>
            <person name="Chang Y.J."/>
            <person name="Jeffries C.D."/>
            <person name="Ivanova N."/>
            <person name="Mavromatis K."/>
            <person name="Mikhailova N."/>
            <person name="Chen A."/>
            <person name="Palaniappan K."/>
            <person name="Chain P."/>
            <person name="Rohde M."/>
            <person name="Goker M."/>
            <person name="Bristow J."/>
            <person name="Eisen J.A."/>
            <person name="Markowitz V."/>
            <person name="Hugenholtz P."/>
            <person name="Kyrpides N.C."/>
            <person name="Klenk H.P."/>
        </authorList>
    </citation>
    <scope>NUCLEOTIDE SEQUENCE [LARGE SCALE GENOMIC DNA]</scope>
    <source>
        <strain evidence="2">ATCC 12428 / DSM 43021 / JCM 3005 / NI 9100</strain>
    </source>
</reference>
<dbReference type="Proteomes" id="UP000002029">
    <property type="component" value="Chromosome"/>
</dbReference>
<dbReference type="KEGG" id="sro:Sros_2409"/>
<protein>
    <submittedName>
        <fullName evidence="1">Cytoplasmic protein</fullName>
    </submittedName>
</protein>
<dbReference type="STRING" id="479432.Sros_2409"/>
<dbReference type="HOGENOM" id="CLU_2235425_0_0_11"/>
<dbReference type="OrthoDB" id="3215291at2"/>
<dbReference type="Pfam" id="PF11535">
    <property type="entry name" value="Calci_bind_CcbP"/>
    <property type="match status" value="1"/>
</dbReference>
<gene>
    <name evidence="1" type="ordered locus">Sros_2409</name>
</gene>
<dbReference type="InterPro" id="IPR020994">
    <property type="entry name" value="Uncharacterised_Ca-bd_CcbP"/>
</dbReference>
<organism evidence="1 2">
    <name type="scientific">Streptosporangium roseum (strain ATCC 12428 / DSM 43021 / JCM 3005 / KCTC 9067 / NCIMB 10171 / NRRL 2505 / NI 9100)</name>
    <dbReference type="NCBI Taxonomy" id="479432"/>
    <lineage>
        <taxon>Bacteria</taxon>
        <taxon>Bacillati</taxon>
        <taxon>Actinomycetota</taxon>
        <taxon>Actinomycetes</taxon>
        <taxon>Streptosporangiales</taxon>
        <taxon>Streptosporangiaceae</taxon>
        <taxon>Streptosporangium</taxon>
    </lineage>
</organism>
<proteinExistence type="predicted"/>
<keyword evidence="2" id="KW-1185">Reference proteome</keyword>
<evidence type="ECO:0000313" key="1">
    <source>
        <dbReference type="EMBL" id="ACZ85387.1"/>
    </source>
</evidence>
<dbReference type="EMBL" id="CP001814">
    <property type="protein sequence ID" value="ACZ85387.1"/>
    <property type="molecule type" value="Genomic_DNA"/>
</dbReference>
<sequence length="103" mass="11224">MTQLSKAELDALVEEAVVDAYGDDERLSGFHAMLEERLALPFQTTVLGVEVTVKKIDLLSGSGIVAICARGSHRQAIGILDLPLPAPPPEGSEWIEAYRHWGR</sequence>
<evidence type="ECO:0000313" key="2">
    <source>
        <dbReference type="Proteomes" id="UP000002029"/>
    </source>
</evidence>
<accession>D2B1C2</accession>
<dbReference type="eggNOG" id="ENOG5032UGJ">
    <property type="taxonomic scope" value="Bacteria"/>
</dbReference>
<dbReference type="RefSeq" id="WP_012889132.1">
    <property type="nucleotide sequence ID" value="NC_013595.1"/>
</dbReference>
<name>D2B1C2_STRRD</name>